<dbReference type="STRING" id="75913.A0A0K0F8F4"/>
<sequence length="358" mass="40878">MTVIGIVRISKDVPVFLPGEYVPIKITITNTGEKETISWACAQLLLEIYPGKGVKKSERFEKRSKRIGEPQILFCDIEINKNEPQSFDVRLLIPNDIKLIPSLSGNYVVHEYSISIAIQPHKNDLKITKLPFELMNYPFEIPQKKYEDCQPELFTDHDCDRGEKHFREIVADLVDDFCFKPSGKSFKIDDPKGVICHVDMPKMNFKFGELIVGKLTFPQRSGSYCIEYLVRLECIERVKKGFGSLDSKECITSLKTDYGFCSQYSSVAFQLPLDIGNNLCFQTEYLSISYRLHFEFVTSDTPTTIEKSFNTSGAVDTLKVESVEWNLPINVIGPPTHNAALFAHDDFFNREDKIVLLE</sequence>
<evidence type="ECO:0000313" key="2">
    <source>
        <dbReference type="WBParaSite" id="SVE_0510300.1"/>
    </source>
</evidence>
<keyword evidence="1" id="KW-1185">Reference proteome</keyword>
<protein>
    <submittedName>
        <fullName evidence="2">Retrograde Golgi transport protein RGP1 homolog (inferred by orthology to a human protein)</fullName>
    </submittedName>
</protein>
<dbReference type="PANTHER" id="PTHR12507">
    <property type="entry name" value="REDUCED GROWTH PHENOTYPE 1 RGP1, YEAST -RELATED"/>
    <property type="match status" value="1"/>
</dbReference>
<evidence type="ECO:0000313" key="1">
    <source>
        <dbReference type="Proteomes" id="UP000035680"/>
    </source>
</evidence>
<proteinExistence type="predicted"/>
<dbReference type="AlphaFoldDB" id="A0A0K0F8F4"/>
<reference evidence="2" key="2">
    <citation type="submission" date="2015-08" db="UniProtKB">
        <authorList>
            <consortium name="WormBaseParasite"/>
        </authorList>
    </citation>
    <scope>IDENTIFICATION</scope>
</reference>
<dbReference type="SUPFAM" id="SSF81296">
    <property type="entry name" value="E set domains"/>
    <property type="match status" value="1"/>
</dbReference>
<name>A0A0K0F8F4_STRVS</name>
<dbReference type="Proteomes" id="UP000035680">
    <property type="component" value="Unassembled WGS sequence"/>
</dbReference>
<accession>A0A0K0F8F4</accession>
<organism evidence="1 2">
    <name type="scientific">Strongyloides venezuelensis</name>
    <name type="common">Threadworm</name>
    <dbReference type="NCBI Taxonomy" id="75913"/>
    <lineage>
        <taxon>Eukaryota</taxon>
        <taxon>Metazoa</taxon>
        <taxon>Ecdysozoa</taxon>
        <taxon>Nematoda</taxon>
        <taxon>Chromadorea</taxon>
        <taxon>Rhabditida</taxon>
        <taxon>Tylenchina</taxon>
        <taxon>Panagrolaimomorpha</taxon>
        <taxon>Strongyloidoidea</taxon>
        <taxon>Strongyloididae</taxon>
        <taxon>Strongyloides</taxon>
    </lineage>
</organism>
<dbReference type="InterPro" id="IPR014848">
    <property type="entry name" value="Rgp1"/>
</dbReference>
<reference evidence="1" key="1">
    <citation type="submission" date="2014-07" db="EMBL/GenBank/DDBJ databases">
        <authorList>
            <person name="Martin A.A"/>
            <person name="De Silva N."/>
        </authorList>
    </citation>
    <scope>NUCLEOTIDE SEQUENCE</scope>
</reference>
<dbReference type="InterPro" id="IPR014756">
    <property type="entry name" value="Ig_E-set"/>
</dbReference>
<dbReference type="WBParaSite" id="SVE_0510300.1">
    <property type="protein sequence ID" value="SVE_0510300.1"/>
    <property type="gene ID" value="SVE_0510300"/>
</dbReference>